<feature type="domain" description="K+ potassium transporter integral membrane" evidence="12">
    <location>
        <begin position="111"/>
        <end position="600"/>
    </location>
</feature>
<dbReference type="PANTHER" id="PTHR30540:SF8">
    <property type="entry name" value="POTASSIUM TRANSPORTER 7"/>
    <property type="match status" value="1"/>
</dbReference>
<keyword evidence="8 10" id="KW-0406">Ion transport</keyword>
<evidence type="ECO:0000313" key="15">
    <source>
        <dbReference type="Proteomes" id="UP001497457"/>
    </source>
</evidence>
<dbReference type="EMBL" id="OZ075117">
    <property type="protein sequence ID" value="CAL5083161.1"/>
    <property type="molecule type" value="Genomic_DNA"/>
</dbReference>
<keyword evidence="9 10" id="KW-0472">Membrane</keyword>
<evidence type="ECO:0000256" key="4">
    <source>
        <dbReference type="ARBA" id="ARBA00022538"/>
    </source>
</evidence>
<feature type="transmembrane region" description="Helical" evidence="10">
    <location>
        <begin position="304"/>
        <end position="325"/>
    </location>
</feature>
<feature type="transmembrane region" description="Helical" evidence="10">
    <location>
        <begin position="383"/>
        <end position="403"/>
    </location>
</feature>
<feature type="transmembrane region" description="Helical" evidence="10">
    <location>
        <begin position="533"/>
        <end position="554"/>
    </location>
</feature>
<dbReference type="GO" id="GO:0016020">
    <property type="term" value="C:membrane"/>
    <property type="evidence" value="ECO:0007669"/>
    <property type="project" value="UniProtKB-SubCell"/>
</dbReference>
<sequence length="860" mass="94978">MESGSGGGGGLRRLRKTESAEMRWVVPGGACEEDEIESSDDGGADTPAAASGSRGGGVSDDDDDDGYEEDEMLRQRLVRTGPRADSFDVEALDVPGVYRHQEFTFGRSIVLTLQTLGVVFGDVGTSPLYTFDVMFNKYPITSKEDVLGALSLVLYTLILIPFLKYTLIVLWGNDGGEGGTFALYSLICRNAKASLLPNQLPSDTRISSFNLKVPSVELERSLKIKERLETSSMLKKLLLMLVLFGTSMVIADGVVTPAMSVMSAVNGLKVGITSVNEGEVVMITVAFLIVLFSLQRFGTSKVGLAVGPALFIWFCCLAGIGIYNIRIYGPEVLHAFNPVYIYYYFERNPTQAWMSLGGCLLCATGSEAMFADLCYFSVRSVQLTFVFLVLPCLLLGYLGQGAFLMENLTTSQQVFFLSIPSQAFWPVVFVATLAALIASRAMTTAIFSTIKQATALGCFPRLKIIHTSRKFMGQIYIPVMNWFLLVSCLAFVTVFGSINEIGNAYGIAELGVMMMTTVLVTIIMLLIWQVNIVVVLCFLTLFLGLELFFFSSVLGSAADGSWVLLVFAAVLYLVMYIWNYGTKLKYETEVKQKLSMDLLMQLGCNLGTVRAPGIGLLYNELVRGVPAIFGQFLTTLPAMHSMVIFVCIKWVPVPVVPQTERFLFRRVCPKNYHMFRCIARYGYKDVRKENPQAFEQLLIESLEKFIRREAQERSLESDHNDDTDFEEEIASSSSRVLVGPNGSIYSLVMPLAESAGANNYAGANSGPGSSVSFDGSLDEAVDDGRRSLDNELSFVHKAKESGVVYLLGHGDIRARKESFFLKKLVINYFYAFLRKNCRRGIATLSIPHTRLMQVAMQYMV</sequence>
<name>A0ABC9FXD6_9POAL</name>
<dbReference type="NCBIfam" id="TIGR00794">
    <property type="entry name" value="kup"/>
    <property type="match status" value="1"/>
</dbReference>
<dbReference type="Pfam" id="PF22776">
    <property type="entry name" value="K_trans_C"/>
    <property type="match status" value="1"/>
</dbReference>
<dbReference type="InterPro" id="IPR053952">
    <property type="entry name" value="K_trans_C"/>
</dbReference>
<evidence type="ECO:0000256" key="2">
    <source>
        <dbReference type="ARBA" id="ARBA00008440"/>
    </source>
</evidence>
<feature type="region of interest" description="Disordered" evidence="11">
    <location>
        <begin position="1"/>
        <end position="67"/>
    </location>
</feature>
<feature type="transmembrane region" description="Helical" evidence="10">
    <location>
        <begin position="560"/>
        <end position="578"/>
    </location>
</feature>
<dbReference type="GO" id="GO:0015079">
    <property type="term" value="F:potassium ion transmembrane transporter activity"/>
    <property type="evidence" value="ECO:0007669"/>
    <property type="project" value="UniProtKB-UniRule"/>
</dbReference>
<keyword evidence="6 10" id="KW-0630">Potassium</keyword>
<evidence type="ECO:0000313" key="14">
    <source>
        <dbReference type="EMBL" id="CAL5083161.1"/>
    </source>
</evidence>
<protein>
    <recommendedName>
        <fullName evidence="10">Potassium transporter</fullName>
    </recommendedName>
</protein>
<evidence type="ECO:0000256" key="6">
    <source>
        <dbReference type="ARBA" id="ARBA00022958"/>
    </source>
</evidence>
<comment type="subcellular location">
    <subcellularLocation>
        <location evidence="1 10">Membrane</location>
        <topology evidence="1 10">Multi-pass membrane protein</topology>
    </subcellularLocation>
</comment>
<dbReference type="InterPro" id="IPR003855">
    <property type="entry name" value="K+_transporter"/>
</dbReference>
<feature type="transmembrane region" description="Helical" evidence="10">
    <location>
        <begin position="504"/>
        <end position="526"/>
    </location>
</feature>
<reference evidence="14" key="1">
    <citation type="submission" date="2024-10" db="EMBL/GenBank/DDBJ databases">
        <authorList>
            <person name="Ryan C."/>
        </authorList>
    </citation>
    <scope>NUCLEOTIDE SEQUENCE [LARGE SCALE GENOMIC DNA]</scope>
</reference>
<feature type="transmembrane region" description="Helical" evidence="10">
    <location>
        <begin position="423"/>
        <end position="442"/>
    </location>
</feature>
<evidence type="ECO:0000256" key="7">
    <source>
        <dbReference type="ARBA" id="ARBA00022989"/>
    </source>
</evidence>
<dbReference type="InterPro" id="IPR053951">
    <property type="entry name" value="K_trans_N"/>
</dbReference>
<feature type="transmembrane region" description="Helical" evidence="10">
    <location>
        <begin position="149"/>
        <end position="171"/>
    </location>
</feature>
<feature type="transmembrane region" description="Helical" evidence="10">
    <location>
        <begin position="237"/>
        <end position="260"/>
    </location>
</feature>
<evidence type="ECO:0000259" key="12">
    <source>
        <dbReference type="Pfam" id="PF02705"/>
    </source>
</evidence>
<dbReference type="PANTHER" id="PTHR30540">
    <property type="entry name" value="OSMOTIC STRESS POTASSIUM TRANSPORTER"/>
    <property type="match status" value="1"/>
</dbReference>
<dbReference type="AlphaFoldDB" id="A0ABC9FXD6"/>
<evidence type="ECO:0000256" key="10">
    <source>
        <dbReference type="RuleBase" id="RU321113"/>
    </source>
</evidence>
<keyword evidence="4 10" id="KW-0633">Potassium transport</keyword>
<evidence type="ECO:0000256" key="1">
    <source>
        <dbReference type="ARBA" id="ARBA00004141"/>
    </source>
</evidence>
<feature type="transmembrane region" description="Helical" evidence="10">
    <location>
        <begin position="475"/>
        <end position="498"/>
    </location>
</feature>
<proteinExistence type="inferred from homology"/>
<feature type="transmembrane region" description="Helical" evidence="10">
    <location>
        <begin position="280"/>
        <end position="297"/>
    </location>
</feature>
<comment type="similarity">
    <text evidence="2 10">Belongs to the HAK/KUP transporter (TC 2.A.72.3) family.</text>
</comment>
<evidence type="ECO:0000256" key="5">
    <source>
        <dbReference type="ARBA" id="ARBA00022692"/>
    </source>
</evidence>
<feature type="transmembrane region" description="Helical" evidence="10">
    <location>
        <begin position="109"/>
        <end position="129"/>
    </location>
</feature>
<feature type="domain" description="K+ potassium transporter C-terminal" evidence="13">
    <location>
        <begin position="612"/>
        <end position="858"/>
    </location>
</feature>
<organism evidence="14 15">
    <name type="scientific">Urochloa decumbens</name>
    <dbReference type="NCBI Taxonomy" id="240449"/>
    <lineage>
        <taxon>Eukaryota</taxon>
        <taxon>Viridiplantae</taxon>
        <taxon>Streptophyta</taxon>
        <taxon>Embryophyta</taxon>
        <taxon>Tracheophyta</taxon>
        <taxon>Spermatophyta</taxon>
        <taxon>Magnoliopsida</taxon>
        <taxon>Liliopsida</taxon>
        <taxon>Poales</taxon>
        <taxon>Poaceae</taxon>
        <taxon>PACMAD clade</taxon>
        <taxon>Panicoideae</taxon>
        <taxon>Panicodae</taxon>
        <taxon>Paniceae</taxon>
        <taxon>Melinidinae</taxon>
        <taxon>Urochloa</taxon>
    </lineage>
</organism>
<dbReference type="Pfam" id="PF02705">
    <property type="entry name" value="K_trans"/>
    <property type="match status" value="1"/>
</dbReference>
<keyword evidence="15" id="KW-1185">Reference proteome</keyword>
<feature type="compositionally biased region" description="Acidic residues" evidence="11">
    <location>
        <begin position="31"/>
        <end position="43"/>
    </location>
</feature>
<keyword evidence="7 10" id="KW-1133">Transmembrane helix</keyword>
<comment type="function">
    <text evidence="10">Potassium transporter.</text>
</comment>
<evidence type="ECO:0000256" key="3">
    <source>
        <dbReference type="ARBA" id="ARBA00022448"/>
    </source>
</evidence>
<feature type="transmembrane region" description="Helical" evidence="10">
    <location>
        <begin position="352"/>
        <end position="371"/>
    </location>
</feature>
<dbReference type="Proteomes" id="UP001497457">
    <property type="component" value="Chromosome 7b"/>
</dbReference>
<evidence type="ECO:0000259" key="13">
    <source>
        <dbReference type="Pfam" id="PF22776"/>
    </source>
</evidence>
<feature type="compositionally biased region" description="Gly residues" evidence="11">
    <location>
        <begin position="1"/>
        <end position="11"/>
    </location>
</feature>
<gene>
    <name evidence="14" type="ORF">URODEC1_LOCUS109762</name>
</gene>
<evidence type="ECO:0000256" key="9">
    <source>
        <dbReference type="ARBA" id="ARBA00023136"/>
    </source>
</evidence>
<keyword evidence="5 10" id="KW-0812">Transmembrane</keyword>
<evidence type="ECO:0000256" key="11">
    <source>
        <dbReference type="SAM" id="MobiDB-lite"/>
    </source>
</evidence>
<accession>A0ABC9FXD6</accession>
<evidence type="ECO:0000256" key="8">
    <source>
        <dbReference type="ARBA" id="ARBA00023065"/>
    </source>
</evidence>
<keyword evidence="3" id="KW-0813">Transport</keyword>